<dbReference type="InterPro" id="IPR016187">
    <property type="entry name" value="CTDL_fold"/>
</dbReference>
<dbReference type="InterPro" id="IPR016186">
    <property type="entry name" value="C-type_lectin-like/link_sf"/>
</dbReference>
<dbReference type="Proteomes" id="UP000808349">
    <property type="component" value="Unassembled WGS sequence"/>
</dbReference>
<dbReference type="Pfam" id="PF20009">
    <property type="entry name" value="GEVED"/>
    <property type="match status" value="1"/>
</dbReference>
<reference evidence="4 5" key="1">
    <citation type="submission" date="2020-10" db="EMBL/GenBank/DDBJ databases">
        <title>Connecting structure to function with the recovery of over 1000 high-quality activated sludge metagenome-assembled genomes encoding full-length rRNA genes using long-read sequencing.</title>
        <authorList>
            <person name="Singleton C.M."/>
            <person name="Petriglieri F."/>
            <person name="Kristensen J.M."/>
            <person name="Kirkegaard R.H."/>
            <person name="Michaelsen T.Y."/>
            <person name="Andersen M.H."/>
            <person name="Karst S.M."/>
            <person name="Dueholm M.S."/>
            <person name="Nielsen P.H."/>
            <person name="Albertsen M."/>
        </authorList>
    </citation>
    <scope>NUCLEOTIDE SEQUENCE [LARGE SCALE GENOMIC DNA]</scope>
    <source>
        <strain evidence="4">Ribe_18-Q3-R11-54_BAT3C.373</strain>
    </source>
</reference>
<dbReference type="NCBIfam" id="TIGR04183">
    <property type="entry name" value="Por_Secre_tail"/>
    <property type="match status" value="1"/>
</dbReference>
<feature type="domain" description="HYR" evidence="3">
    <location>
        <begin position="636"/>
        <end position="718"/>
    </location>
</feature>
<feature type="domain" description="HYR" evidence="3">
    <location>
        <begin position="464"/>
        <end position="547"/>
    </location>
</feature>
<dbReference type="Pfam" id="PF00059">
    <property type="entry name" value="Lectin_C"/>
    <property type="match status" value="1"/>
</dbReference>
<dbReference type="EMBL" id="JADKFW010000004">
    <property type="protein sequence ID" value="MBK9716510.1"/>
    <property type="molecule type" value="Genomic_DNA"/>
</dbReference>
<sequence>MKKQLRFFLGLFIFHLLLLLLITGIQAQSQYKAFYLLKPPGSCTEPPIITCPSDFNSCPGASTDPSNTGNATAKPGGITCNQPIIKYVDIVVSQGPCNGSIHLNRVWTAYDPQDPNLNSSCSQSIKLFDDQAPIISNCPVDITVNVNSNCKANVSWTSPSVTDNCGKLFLTVSHISGDVFPMGVTKVTYTAEDLCNNKSTCSFNINVVGVCCTKPPIINCPVDFIGCPNDTILPKKTGTAIVIPGSPECGTPILTFRDSILSNGPCAGALSLIRIWTAIDPFDSILASRCMQSIILKDDISPTILNCPTNITVSPGIDCKAQVNWTLPSVSDNCKVVSFVSNFASGSSFSEGTTTITYAATDICGHVSNCSFTITVTGCCQNAPNIICPSLFKACPGTSSDPTITGQAIATKSNVNCSEPLLSYTDSIIPGICPGSMNIFRTWKATDQNNSNLFSTCIQKIELIDDIAPSFTSCPGNITINPDPIDCKAIGQWTPPNGIDNCSSNIVISSSHTPGSSFSVGVTTVTYTITDACGNSAQHVFTVTVPNSCCKQPPSIQCPSNYKGCPIIDCSPVISGKATATPAHPTCGTPIITYKDSLINLYSSCPNGKKFLRIWKARDPNDSTLASYCRQLIDLYDNTPPIWISCPPNITVNANGACEAIVNWTEPTATDNCSSSIQITSNYKPGQVFPSGTHTVIYTAKDACGNYVNHSFMVTVIGSGLKIKCPSDIIVNKDPNAPGAYVNWSHPTVNVCSPCVDVIPGFIYMGTYGGSKYFCSNKALTWQEAKINCQNVGGKLCVMNTQAENSWVASKLMGQTAFIGLHDSNFEGNFEWIDNSPLNFTNWYPGQPNNANGDQDYVELLPDGTWNDQYSNCVREYICEVPCYEIKQIAGPECGSFFKCGTTKVTYVATQGNYRDTCSFNVTVKCNNNNYCESRGQSCSYMWIQCVNFCNVNNCSGNNGGYAYFPNVCGQLNWGQTYSLCLTPGFSGSSYQVYWKVWIDYNEDGDFVDADEFIAFGTGSSTLCGTFTVPSNCPCPSRNTRMRVSMAYGGYPSNPCCSFAYGEVEDYCINIAPSNVTGPIISRSSNSPVTELFSKTDLNQKIEIKNQKVGGVQIEPINSNIDIFPNPGNQLIQINSSGFLSHQFKVFDSSGKQIYMGNQLTSNNQINVKDWPNGYYLLCIYNPSGERTIKKFVIQH</sequence>
<evidence type="ECO:0000259" key="3">
    <source>
        <dbReference type="PROSITE" id="PS50825"/>
    </source>
</evidence>
<comment type="caution">
    <text evidence="4">The sequence shown here is derived from an EMBL/GenBank/DDBJ whole genome shotgun (WGS) entry which is preliminary data.</text>
</comment>
<feature type="domain" description="C-type lectin" evidence="2">
    <location>
        <begin position="768"/>
        <end position="880"/>
    </location>
</feature>
<dbReference type="PANTHER" id="PTHR24273">
    <property type="entry name" value="FI04643P-RELATED"/>
    <property type="match status" value="1"/>
</dbReference>
<feature type="domain" description="HYR" evidence="3">
    <location>
        <begin position="297"/>
        <end position="378"/>
    </location>
</feature>
<dbReference type="InterPro" id="IPR001304">
    <property type="entry name" value="C-type_lectin-like"/>
</dbReference>
<dbReference type="PROSITE" id="PS50041">
    <property type="entry name" value="C_TYPE_LECTIN_2"/>
    <property type="match status" value="1"/>
</dbReference>
<dbReference type="Pfam" id="PF02494">
    <property type="entry name" value="HYR"/>
    <property type="match status" value="4"/>
</dbReference>
<protein>
    <submittedName>
        <fullName evidence="4">HYR domain-containing protein</fullName>
    </submittedName>
</protein>
<organism evidence="4 5">
    <name type="scientific">Candidatus Defluviibacterium haderslevense</name>
    <dbReference type="NCBI Taxonomy" id="2981993"/>
    <lineage>
        <taxon>Bacteria</taxon>
        <taxon>Pseudomonadati</taxon>
        <taxon>Bacteroidota</taxon>
        <taxon>Saprospiria</taxon>
        <taxon>Saprospirales</taxon>
        <taxon>Saprospiraceae</taxon>
        <taxon>Candidatus Defluviibacterium</taxon>
    </lineage>
</organism>
<dbReference type="Pfam" id="PF18962">
    <property type="entry name" value="Por_Secre_tail"/>
    <property type="match status" value="1"/>
</dbReference>
<dbReference type="AlphaFoldDB" id="A0A9D7S7A0"/>
<evidence type="ECO:0000259" key="2">
    <source>
        <dbReference type="PROSITE" id="PS50041"/>
    </source>
</evidence>
<dbReference type="Gene3D" id="2.60.40.10">
    <property type="entry name" value="Immunoglobulins"/>
    <property type="match status" value="2"/>
</dbReference>
<evidence type="ECO:0000313" key="5">
    <source>
        <dbReference type="Proteomes" id="UP000808349"/>
    </source>
</evidence>
<proteinExistence type="predicted"/>
<gene>
    <name evidence="4" type="ORF">IPO85_03110</name>
</gene>
<dbReference type="InterPro" id="IPR003410">
    <property type="entry name" value="HYR_dom"/>
</dbReference>
<accession>A0A9D7S7A0</accession>
<dbReference type="PROSITE" id="PS50825">
    <property type="entry name" value="HYR"/>
    <property type="match status" value="4"/>
</dbReference>
<dbReference type="SUPFAM" id="SSF56436">
    <property type="entry name" value="C-type lectin-like"/>
    <property type="match status" value="1"/>
</dbReference>
<evidence type="ECO:0000256" key="1">
    <source>
        <dbReference type="ARBA" id="ARBA00022737"/>
    </source>
</evidence>
<keyword evidence="1" id="KW-0677">Repeat</keyword>
<dbReference type="Gene3D" id="3.10.100.10">
    <property type="entry name" value="Mannose-Binding Protein A, subunit A"/>
    <property type="match status" value="1"/>
</dbReference>
<dbReference type="InterPro" id="IPR026444">
    <property type="entry name" value="Secre_tail"/>
</dbReference>
<dbReference type="SMART" id="SM00034">
    <property type="entry name" value="CLECT"/>
    <property type="match status" value="1"/>
</dbReference>
<dbReference type="InterPro" id="IPR045474">
    <property type="entry name" value="GEVED"/>
</dbReference>
<feature type="domain" description="HYR" evidence="3">
    <location>
        <begin position="128"/>
        <end position="209"/>
    </location>
</feature>
<dbReference type="PANTHER" id="PTHR24273:SF32">
    <property type="entry name" value="HYALIN"/>
    <property type="match status" value="1"/>
</dbReference>
<evidence type="ECO:0000313" key="4">
    <source>
        <dbReference type="EMBL" id="MBK9716510.1"/>
    </source>
</evidence>
<dbReference type="InterPro" id="IPR013783">
    <property type="entry name" value="Ig-like_fold"/>
</dbReference>
<name>A0A9D7S7A0_9BACT</name>